<proteinExistence type="predicted"/>
<gene>
    <name evidence="2" type="ORF">I9W95_03110</name>
</gene>
<name>A0ABS7ZMZ3_9GAMM</name>
<dbReference type="RefSeq" id="WP_225671747.1">
    <property type="nucleotide sequence ID" value="NZ_JAEDAH010000013.1"/>
</dbReference>
<protein>
    <submittedName>
        <fullName evidence="2">Uncharacterized protein</fullName>
    </submittedName>
</protein>
<accession>A0ABS7ZMZ3</accession>
<evidence type="ECO:0000256" key="1">
    <source>
        <dbReference type="SAM" id="SignalP"/>
    </source>
</evidence>
<keyword evidence="3" id="KW-1185">Reference proteome</keyword>
<dbReference type="Proteomes" id="UP000714380">
    <property type="component" value="Unassembled WGS sequence"/>
</dbReference>
<evidence type="ECO:0000313" key="3">
    <source>
        <dbReference type="Proteomes" id="UP000714380"/>
    </source>
</evidence>
<sequence>MLGKQLSARAGVCLWLSVLTLSGCAATPTVSDDSQLSSPGAVVQAGSGTLLEPVALYGLPELSIGAESSADQGEFITVCDRKFRQLDQDKPLVIYLDGDLQMLRWYQEQTSSQRLCHRFAASMSVIRGVADAQRAILRLYFRNGEQIEQRISGTMSDYLSRPKMLGPQRGFSRFIEAVVDVTPAEMVVVE</sequence>
<organism evidence="2 3">
    <name type="scientific">Thalassolituus marinus</name>
    <dbReference type="NCBI Taxonomy" id="671053"/>
    <lineage>
        <taxon>Bacteria</taxon>
        <taxon>Pseudomonadati</taxon>
        <taxon>Pseudomonadota</taxon>
        <taxon>Gammaproteobacteria</taxon>
        <taxon>Oceanospirillales</taxon>
        <taxon>Oceanospirillaceae</taxon>
        <taxon>Thalassolituus</taxon>
    </lineage>
</organism>
<feature type="signal peptide" evidence="1">
    <location>
        <begin position="1"/>
        <end position="25"/>
    </location>
</feature>
<comment type="caution">
    <text evidence="2">The sequence shown here is derived from an EMBL/GenBank/DDBJ whole genome shotgun (WGS) entry which is preliminary data.</text>
</comment>
<dbReference type="PROSITE" id="PS51257">
    <property type="entry name" value="PROKAR_LIPOPROTEIN"/>
    <property type="match status" value="1"/>
</dbReference>
<feature type="chain" id="PRO_5046779584" evidence="1">
    <location>
        <begin position="26"/>
        <end position="190"/>
    </location>
</feature>
<evidence type="ECO:0000313" key="2">
    <source>
        <dbReference type="EMBL" id="MCA6062588.1"/>
    </source>
</evidence>
<dbReference type="EMBL" id="JAEDAH010000013">
    <property type="protein sequence ID" value="MCA6062588.1"/>
    <property type="molecule type" value="Genomic_DNA"/>
</dbReference>
<keyword evidence="1" id="KW-0732">Signal</keyword>
<reference evidence="2 3" key="1">
    <citation type="submission" date="2020-12" db="EMBL/GenBank/DDBJ databases">
        <title>Novel Thalassolituus-related marine hydrocarbonoclastic bacteria mediated algae-derived hydrocarbons mineralization in twilight zone of the northern South China Sea.</title>
        <authorList>
            <person name="Dong C."/>
        </authorList>
    </citation>
    <scope>NUCLEOTIDE SEQUENCE [LARGE SCALE GENOMIC DNA]</scope>
    <source>
        <strain evidence="2 3">IMCC1826</strain>
    </source>
</reference>